<dbReference type="InterPro" id="IPR045183">
    <property type="entry name" value="Ebi-like"/>
</dbReference>
<evidence type="ECO:0000256" key="2">
    <source>
        <dbReference type="ARBA" id="ARBA00022574"/>
    </source>
</evidence>
<dbReference type="Gene3D" id="1.20.960.30">
    <property type="match status" value="1"/>
</dbReference>
<dbReference type="InterPro" id="IPR006594">
    <property type="entry name" value="LisH"/>
</dbReference>
<dbReference type="GO" id="GO:0006357">
    <property type="term" value="P:regulation of transcription by RNA polymerase II"/>
    <property type="evidence" value="ECO:0007669"/>
    <property type="project" value="TreeGrafter"/>
</dbReference>
<protein>
    <recommendedName>
        <fullName evidence="8">LisH domain-containing protein</fullName>
    </recommendedName>
</protein>
<evidence type="ECO:0000313" key="7">
    <source>
        <dbReference type="Proteomes" id="UP000834106"/>
    </source>
</evidence>
<reference evidence="6" key="1">
    <citation type="submission" date="2023-05" db="EMBL/GenBank/DDBJ databases">
        <authorList>
            <person name="Huff M."/>
        </authorList>
    </citation>
    <scope>NUCLEOTIDE SEQUENCE</scope>
</reference>
<sequence>MASMSSVELNYLVFRYLQESGFAHTAFAFGYEAGISKSPMDGNLVPPEALVKFVQKGVQYMEMEANLTNADVDEDEDFSLLQPLDLIRKDVNELHKIMKDRKKNQQEAGAKELDRGRERESMHMEDKDKDGNNMEKQAKERERGNEKDRVENDNKRLKKQHDDQNN</sequence>
<name>A0AAD1ZC94_9LAMI</name>
<keyword evidence="4" id="KW-0539">Nucleus</keyword>
<keyword evidence="3" id="KW-0677">Repeat</keyword>
<comment type="subcellular location">
    <subcellularLocation>
        <location evidence="1">Nucleus</location>
    </subcellularLocation>
</comment>
<organism evidence="6 7">
    <name type="scientific">Fraxinus pennsylvanica</name>
    <dbReference type="NCBI Taxonomy" id="56036"/>
    <lineage>
        <taxon>Eukaryota</taxon>
        <taxon>Viridiplantae</taxon>
        <taxon>Streptophyta</taxon>
        <taxon>Embryophyta</taxon>
        <taxon>Tracheophyta</taxon>
        <taxon>Spermatophyta</taxon>
        <taxon>Magnoliopsida</taxon>
        <taxon>eudicotyledons</taxon>
        <taxon>Gunneridae</taxon>
        <taxon>Pentapetalae</taxon>
        <taxon>asterids</taxon>
        <taxon>lamiids</taxon>
        <taxon>Lamiales</taxon>
        <taxon>Oleaceae</taxon>
        <taxon>Oleeae</taxon>
        <taxon>Fraxinus</taxon>
    </lineage>
</organism>
<evidence type="ECO:0008006" key="8">
    <source>
        <dbReference type="Google" id="ProtNLM"/>
    </source>
</evidence>
<dbReference type="AlphaFoldDB" id="A0AAD1ZC94"/>
<evidence type="ECO:0000256" key="1">
    <source>
        <dbReference type="ARBA" id="ARBA00004123"/>
    </source>
</evidence>
<dbReference type="FunFam" id="1.20.960.30:FF:000001">
    <property type="entry name" value="F-box-like/WD repeat-containing protein TBL1XR1"/>
    <property type="match status" value="1"/>
</dbReference>
<dbReference type="Proteomes" id="UP000834106">
    <property type="component" value="Chromosome 8"/>
</dbReference>
<dbReference type="PANTHER" id="PTHR22846:SF2">
    <property type="entry name" value="F-BOX-LIKE_WD REPEAT-CONTAINING PROTEIN EBI"/>
    <property type="match status" value="1"/>
</dbReference>
<dbReference type="PROSITE" id="PS50896">
    <property type="entry name" value="LISH"/>
    <property type="match status" value="1"/>
</dbReference>
<proteinExistence type="predicted"/>
<dbReference type="GO" id="GO:0000118">
    <property type="term" value="C:histone deacetylase complex"/>
    <property type="evidence" value="ECO:0007669"/>
    <property type="project" value="TreeGrafter"/>
</dbReference>
<dbReference type="EMBL" id="OU503043">
    <property type="protein sequence ID" value="CAI9766850.1"/>
    <property type="molecule type" value="Genomic_DNA"/>
</dbReference>
<evidence type="ECO:0000256" key="3">
    <source>
        <dbReference type="ARBA" id="ARBA00022737"/>
    </source>
</evidence>
<keyword evidence="2" id="KW-0853">WD repeat</keyword>
<feature type="region of interest" description="Disordered" evidence="5">
    <location>
        <begin position="98"/>
        <end position="166"/>
    </location>
</feature>
<accession>A0AAD1ZC94</accession>
<dbReference type="GO" id="GO:0003714">
    <property type="term" value="F:transcription corepressor activity"/>
    <property type="evidence" value="ECO:0007669"/>
    <property type="project" value="InterPro"/>
</dbReference>
<dbReference type="PANTHER" id="PTHR22846">
    <property type="entry name" value="WD40 REPEAT PROTEIN"/>
    <property type="match status" value="1"/>
</dbReference>
<evidence type="ECO:0000313" key="6">
    <source>
        <dbReference type="EMBL" id="CAI9766850.1"/>
    </source>
</evidence>
<dbReference type="Pfam" id="PF08513">
    <property type="entry name" value="LisH"/>
    <property type="match status" value="1"/>
</dbReference>
<gene>
    <name evidence="6" type="ORF">FPE_LOCUS14280</name>
</gene>
<dbReference type="SMART" id="SM00667">
    <property type="entry name" value="LisH"/>
    <property type="match status" value="1"/>
</dbReference>
<evidence type="ECO:0000256" key="4">
    <source>
        <dbReference type="ARBA" id="ARBA00023242"/>
    </source>
</evidence>
<evidence type="ECO:0000256" key="5">
    <source>
        <dbReference type="SAM" id="MobiDB-lite"/>
    </source>
</evidence>
<keyword evidence="7" id="KW-1185">Reference proteome</keyword>